<name>A0ABD3MH38_9STRA</name>
<dbReference type="InterPro" id="IPR053310">
    <property type="entry name" value="Flavoredoxin-like"/>
</dbReference>
<proteinExistence type="predicted"/>
<dbReference type="Gene3D" id="2.30.110.10">
    <property type="entry name" value="Electron Transport, Fmn-binding Protein, Chain A"/>
    <property type="match status" value="1"/>
</dbReference>
<dbReference type="Proteomes" id="UP001530293">
    <property type="component" value="Unassembled WGS sequence"/>
</dbReference>
<comment type="caution">
    <text evidence="1">The sequence shown here is derived from an EMBL/GenBank/DDBJ whole genome shotgun (WGS) entry which is preliminary data.</text>
</comment>
<dbReference type="InterPro" id="IPR012349">
    <property type="entry name" value="Split_barrel_FMN-bd"/>
</dbReference>
<sequence length="327" mass="35800">MAESVHSTWIRLRAGKEFSRLLYPNPVCFLSTSKVSASSPATASSSAHHDNAVVAATTNVVGGFSEASYDNPKSGEYSHQHAGNVMVLSWLTPTNNSGRFMFSINKSRYSASLLAPPITDATISTQRYRTGVEFALSVPTRGMEQVILDTGSISGRFGSKFASDRVMESRNNSTNYGANDISSVDSISNRQRKKLKKQQLSAKGVPGLTPIPYCSISDQSSQQTSLFVIDGTVAHMKCRTYGIIASTMPCENQADSDAKLHTSNEDDVTQQTVIDHDHLLVMAEVIDAHVHPLYWDDKKLLFRPVTEEEPPYLTFLGSQTFGYVKSS</sequence>
<dbReference type="PANTHER" id="PTHR43241:SF1">
    <property type="entry name" value="FLAVIN REDUCTASE LIKE DOMAIN-CONTAINING PROTEIN"/>
    <property type="match status" value="1"/>
</dbReference>
<dbReference type="AlphaFoldDB" id="A0ABD3MH38"/>
<reference evidence="1 2" key="1">
    <citation type="submission" date="2024-10" db="EMBL/GenBank/DDBJ databases">
        <title>Updated reference genomes for cyclostephanoid diatoms.</title>
        <authorList>
            <person name="Roberts W.R."/>
            <person name="Alverson A.J."/>
        </authorList>
    </citation>
    <scope>NUCLEOTIDE SEQUENCE [LARGE SCALE GENOMIC DNA]</scope>
    <source>
        <strain evidence="1 2">AJA232-27</strain>
    </source>
</reference>
<protein>
    <submittedName>
        <fullName evidence="1">Uncharacterized protein</fullName>
    </submittedName>
</protein>
<organism evidence="1 2">
    <name type="scientific">Discostella pseudostelligera</name>
    <dbReference type="NCBI Taxonomy" id="259834"/>
    <lineage>
        <taxon>Eukaryota</taxon>
        <taxon>Sar</taxon>
        <taxon>Stramenopiles</taxon>
        <taxon>Ochrophyta</taxon>
        <taxon>Bacillariophyta</taxon>
        <taxon>Coscinodiscophyceae</taxon>
        <taxon>Thalassiosirophycidae</taxon>
        <taxon>Stephanodiscales</taxon>
        <taxon>Stephanodiscaceae</taxon>
        <taxon>Discostella</taxon>
    </lineage>
</organism>
<evidence type="ECO:0000313" key="1">
    <source>
        <dbReference type="EMBL" id="KAL3763430.1"/>
    </source>
</evidence>
<gene>
    <name evidence="1" type="ORF">ACHAWU_002003</name>
</gene>
<accession>A0ABD3MH38</accession>
<evidence type="ECO:0000313" key="2">
    <source>
        <dbReference type="Proteomes" id="UP001530293"/>
    </source>
</evidence>
<dbReference type="PANTHER" id="PTHR43241">
    <property type="entry name" value="FLAVIN REDUCTASE DOMAIN PROTEIN"/>
    <property type="match status" value="1"/>
</dbReference>
<dbReference type="EMBL" id="JALLBG020000123">
    <property type="protein sequence ID" value="KAL3763430.1"/>
    <property type="molecule type" value="Genomic_DNA"/>
</dbReference>
<keyword evidence="2" id="KW-1185">Reference proteome</keyword>